<dbReference type="Proteomes" id="UP000002668">
    <property type="component" value="Genome"/>
</dbReference>
<dbReference type="EMBL" id="FP929120">
    <property type="protein sequence ID" value="CBX94179.1"/>
    <property type="molecule type" value="Genomic_DNA"/>
</dbReference>
<keyword evidence="2" id="KW-1185">Reference proteome</keyword>
<gene>
    <name evidence="1" type="ORF">LEMA_P123310.1</name>
</gene>
<accession>E4ZRZ9</accession>
<dbReference type="VEuPathDB" id="FungiDB:LEMA_P123310.1"/>
<evidence type="ECO:0000313" key="1">
    <source>
        <dbReference type="EMBL" id="CBX94179.1"/>
    </source>
</evidence>
<dbReference type="HOGENOM" id="CLU_3069135_0_0_1"/>
<proteinExistence type="predicted"/>
<dbReference type="InParanoid" id="E4ZRZ9"/>
<evidence type="ECO:0000313" key="2">
    <source>
        <dbReference type="Proteomes" id="UP000002668"/>
    </source>
</evidence>
<protein>
    <submittedName>
        <fullName evidence="1">Predicted protein</fullName>
    </submittedName>
</protein>
<name>E4ZRZ9_LEPMJ</name>
<dbReference type="AlphaFoldDB" id="E4ZRZ9"/>
<sequence length="53" mass="5958">MVSLHRGSSMVNPLWFQMRESGSWGICGCVEFHAFMALRIDAAKEREGGSVER</sequence>
<reference evidence="2" key="1">
    <citation type="journal article" date="2011" name="Nat. Commun.">
        <title>Effector diversification within compartments of the Leptosphaeria maculans genome affected by Repeat-Induced Point mutations.</title>
        <authorList>
            <person name="Rouxel T."/>
            <person name="Grandaubert J."/>
            <person name="Hane J.K."/>
            <person name="Hoede C."/>
            <person name="van de Wouw A.P."/>
            <person name="Couloux A."/>
            <person name="Dominguez V."/>
            <person name="Anthouard V."/>
            <person name="Bally P."/>
            <person name="Bourras S."/>
            <person name="Cozijnsen A.J."/>
            <person name="Ciuffetti L.M."/>
            <person name="Degrave A."/>
            <person name="Dilmaghani A."/>
            <person name="Duret L."/>
            <person name="Fudal I."/>
            <person name="Goodwin S.B."/>
            <person name="Gout L."/>
            <person name="Glaser N."/>
            <person name="Linglin J."/>
            <person name="Kema G.H.J."/>
            <person name="Lapalu N."/>
            <person name="Lawrence C.B."/>
            <person name="May K."/>
            <person name="Meyer M."/>
            <person name="Ollivier B."/>
            <person name="Poulain J."/>
            <person name="Schoch C.L."/>
            <person name="Simon A."/>
            <person name="Spatafora J.W."/>
            <person name="Stachowiak A."/>
            <person name="Turgeon B.G."/>
            <person name="Tyler B.M."/>
            <person name="Vincent D."/>
            <person name="Weissenbach J."/>
            <person name="Amselem J."/>
            <person name="Quesneville H."/>
            <person name="Oliver R.P."/>
            <person name="Wincker P."/>
            <person name="Balesdent M.-H."/>
            <person name="Howlett B.J."/>
        </authorList>
    </citation>
    <scope>NUCLEOTIDE SEQUENCE [LARGE SCALE GENOMIC DNA]</scope>
    <source>
        <strain evidence="2">JN3 / isolate v23.1.3 / race Av1-4-5-6-7-8</strain>
    </source>
</reference>
<organism evidence="2">
    <name type="scientific">Leptosphaeria maculans (strain JN3 / isolate v23.1.3 / race Av1-4-5-6-7-8)</name>
    <name type="common">Blackleg fungus</name>
    <name type="synonym">Phoma lingam</name>
    <dbReference type="NCBI Taxonomy" id="985895"/>
    <lineage>
        <taxon>Eukaryota</taxon>
        <taxon>Fungi</taxon>
        <taxon>Dikarya</taxon>
        <taxon>Ascomycota</taxon>
        <taxon>Pezizomycotina</taxon>
        <taxon>Dothideomycetes</taxon>
        <taxon>Pleosporomycetidae</taxon>
        <taxon>Pleosporales</taxon>
        <taxon>Pleosporineae</taxon>
        <taxon>Leptosphaeriaceae</taxon>
        <taxon>Plenodomus</taxon>
        <taxon>Plenodomus lingam/Leptosphaeria maculans species complex</taxon>
    </lineage>
</organism>